<feature type="transmembrane region" description="Helical" evidence="1">
    <location>
        <begin position="42"/>
        <end position="63"/>
    </location>
</feature>
<reference evidence="2 3" key="1">
    <citation type="submission" date="2014-04" db="EMBL/GenBank/DDBJ databases">
        <title>Draft genome sequence of Pantoea beijingensis strain LMG 27579, an emerging pathogen to Pleurotus eryngii with potential industrial application.</title>
        <authorList>
            <person name="Xu F."/>
            <person name="Liu Y."/>
            <person name="Wang S."/>
            <person name="Yin Y."/>
            <person name="Ma Y."/>
            <person name="Zhao S."/>
            <person name="Rong C."/>
        </authorList>
    </citation>
    <scope>NUCLEOTIDE SEQUENCE [LARGE SCALE GENOMIC DNA]</scope>
    <source>
        <strain evidence="2 3">LMG 27579</strain>
    </source>
</reference>
<gene>
    <name evidence="2" type="ORF">ED28_11835</name>
</gene>
<dbReference type="Proteomes" id="UP000288794">
    <property type="component" value="Unassembled WGS sequence"/>
</dbReference>
<dbReference type="RefSeq" id="WP_128178178.1">
    <property type="nucleotide sequence ID" value="NZ_CP071409.1"/>
</dbReference>
<evidence type="ECO:0000256" key="1">
    <source>
        <dbReference type="SAM" id="Phobius"/>
    </source>
</evidence>
<keyword evidence="1" id="KW-0472">Membrane</keyword>
<keyword evidence="3" id="KW-1185">Reference proteome</keyword>
<evidence type="ECO:0000313" key="3">
    <source>
        <dbReference type="Proteomes" id="UP000288794"/>
    </source>
</evidence>
<organism evidence="2 3">
    <name type="scientific">[Pantoea] beijingensis</name>
    <dbReference type="NCBI Taxonomy" id="1324864"/>
    <lineage>
        <taxon>Bacteria</taxon>
        <taxon>Pseudomonadati</taxon>
        <taxon>Pseudomonadota</taxon>
        <taxon>Gammaproteobacteria</taxon>
        <taxon>Enterobacterales</taxon>
        <taxon>Erwiniaceae</taxon>
        <taxon>Erwinia</taxon>
    </lineage>
</organism>
<protein>
    <submittedName>
        <fullName evidence="2">Uncharacterized protein</fullName>
    </submittedName>
</protein>
<evidence type="ECO:0000313" key="2">
    <source>
        <dbReference type="EMBL" id="RWR01709.1"/>
    </source>
</evidence>
<sequence length="67" mass="7256">MSNYIKGVIIFISVFISASLLKGAGVGFESWYAAPENLSKALVTILSMCAVAKIGIFLSRLFLKKNN</sequence>
<accession>A0A443IC75</accession>
<keyword evidence="1" id="KW-1133">Transmembrane helix</keyword>
<dbReference type="AlphaFoldDB" id="A0A443IC75"/>
<dbReference type="EMBL" id="JMEE01000034">
    <property type="protein sequence ID" value="RWR01709.1"/>
    <property type="molecule type" value="Genomic_DNA"/>
</dbReference>
<comment type="caution">
    <text evidence="2">The sequence shown here is derived from an EMBL/GenBank/DDBJ whole genome shotgun (WGS) entry which is preliminary data.</text>
</comment>
<name>A0A443IC75_9GAMM</name>
<keyword evidence="1" id="KW-0812">Transmembrane</keyword>
<proteinExistence type="predicted"/>